<dbReference type="Proteomes" id="UP001500359">
    <property type="component" value="Unassembled WGS sequence"/>
</dbReference>
<evidence type="ECO:0000313" key="2">
    <source>
        <dbReference type="Proteomes" id="UP001500359"/>
    </source>
</evidence>
<organism evidence="1 2">
    <name type="scientific">Aliiglaciecola litoralis</name>
    <dbReference type="NCBI Taxonomy" id="582857"/>
    <lineage>
        <taxon>Bacteria</taxon>
        <taxon>Pseudomonadati</taxon>
        <taxon>Pseudomonadota</taxon>
        <taxon>Gammaproteobacteria</taxon>
        <taxon>Alteromonadales</taxon>
        <taxon>Alteromonadaceae</taxon>
        <taxon>Aliiglaciecola</taxon>
    </lineage>
</organism>
<dbReference type="EMBL" id="BAAAFD010000002">
    <property type="protein sequence ID" value="GAA0855059.1"/>
    <property type="molecule type" value="Genomic_DNA"/>
</dbReference>
<keyword evidence="2" id="KW-1185">Reference proteome</keyword>
<evidence type="ECO:0000313" key="1">
    <source>
        <dbReference type="EMBL" id="GAA0855059.1"/>
    </source>
</evidence>
<accession>A0ABN1LF68</accession>
<name>A0ABN1LF68_9ALTE</name>
<proteinExistence type="predicted"/>
<reference evidence="1 2" key="1">
    <citation type="journal article" date="2019" name="Int. J. Syst. Evol. Microbiol.">
        <title>The Global Catalogue of Microorganisms (GCM) 10K type strain sequencing project: providing services to taxonomists for standard genome sequencing and annotation.</title>
        <authorList>
            <consortium name="The Broad Institute Genomics Platform"/>
            <consortium name="The Broad Institute Genome Sequencing Center for Infectious Disease"/>
            <person name="Wu L."/>
            <person name="Ma J."/>
        </authorList>
    </citation>
    <scope>NUCLEOTIDE SEQUENCE [LARGE SCALE GENOMIC DNA]</scope>
    <source>
        <strain evidence="1 2">JCM 15896</strain>
    </source>
</reference>
<sequence length="208" mass="23754">MQFPNDIDTLWEMWEQTVLNSGLNCEQAEMLGQQIEKLEEQNNPAEKHHDEPQVDALTKAHRIFDQLCSKKAKSLHNHSQPGNRVIKTKYGAIYENAIAVRGMERLLNHAGNGHQTIQLSDGFYHVNHLPGVQPTASEQVNARNKNVEKVDAQIVEQFISACKATGMGKRGWKKTVNEQFDMSRQEFTKWLLRYFPLFGLAVPIDKKS</sequence>
<dbReference type="RefSeq" id="WP_343857815.1">
    <property type="nucleotide sequence ID" value="NZ_BAAAFD010000002.1"/>
</dbReference>
<comment type="caution">
    <text evidence="1">The sequence shown here is derived from an EMBL/GenBank/DDBJ whole genome shotgun (WGS) entry which is preliminary data.</text>
</comment>
<gene>
    <name evidence="1" type="ORF">GCM10009114_13200</name>
</gene>
<protein>
    <submittedName>
        <fullName evidence="1">Uncharacterized protein</fullName>
    </submittedName>
</protein>